<reference evidence="1 2" key="1">
    <citation type="journal article" date="2016" name="Int. J. Syst. Evol. Microbiol.">
        <title>Lysobacter erysipheiresistens sp. nov., an antagonist of powdery mildew, isolated from tobacco-cultivated soil.</title>
        <authorList>
            <person name="Xie B."/>
            <person name="Li T."/>
            <person name="Lin X."/>
            <person name="Wang C.J."/>
            <person name="Chen Y.J."/>
            <person name="Liu W.J."/>
            <person name="Zhao Z.W."/>
        </authorList>
    </citation>
    <scope>NUCLEOTIDE SEQUENCE [LARGE SCALE GENOMIC DNA]</scope>
    <source>
        <strain evidence="1 2">RS-LYSO-3</strain>
    </source>
</reference>
<dbReference type="Proteomes" id="UP001355056">
    <property type="component" value="Unassembled WGS sequence"/>
</dbReference>
<comment type="caution">
    <text evidence="1">The sequence shown here is derived from an EMBL/GenBank/DDBJ whole genome shotgun (WGS) entry which is preliminary data.</text>
</comment>
<evidence type="ECO:0000313" key="2">
    <source>
        <dbReference type="Proteomes" id="UP001355056"/>
    </source>
</evidence>
<organism evidence="1 2">
    <name type="scientific">Novilysobacter erysipheiresistens</name>
    <dbReference type="NCBI Taxonomy" id="1749332"/>
    <lineage>
        <taxon>Bacteria</taxon>
        <taxon>Pseudomonadati</taxon>
        <taxon>Pseudomonadota</taxon>
        <taxon>Gammaproteobacteria</taxon>
        <taxon>Lysobacterales</taxon>
        <taxon>Lysobacteraceae</taxon>
        <taxon>Novilysobacter</taxon>
    </lineage>
</organism>
<sequence>MSDLHSPSDADSDDALVALLYELARGDDSGELARIDAMVYERLLQVYGDDDRDSAA</sequence>
<protein>
    <recommendedName>
        <fullName evidence="3">Anti-sigma factor</fullName>
    </recommendedName>
</protein>
<proteinExistence type="predicted"/>
<name>A0ABU7Z0Y6_9GAMM</name>
<keyword evidence="2" id="KW-1185">Reference proteome</keyword>
<evidence type="ECO:0008006" key="3">
    <source>
        <dbReference type="Google" id="ProtNLM"/>
    </source>
</evidence>
<evidence type="ECO:0000313" key="1">
    <source>
        <dbReference type="EMBL" id="MEG3184851.1"/>
    </source>
</evidence>
<dbReference type="EMBL" id="JAXGFP010000006">
    <property type="protein sequence ID" value="MEG3184851.1"/>
    <property type="molecule type" value="Genomic_DNA"/>
</dbReference>
<dbReference type="RefSeq" id="WP_332617754.1">
    <property type="nucleotide sequence ID" value="NZ_JAXGFP010000006.1"/>
</dbReference>
<accession>A0ABU7Z0Y6</accession>
<gene>
    <name evidence="1" type="ORF">SNE34_12630</name>
</gene>